<evidence type="ECO:0000256" key="1">
    <source>
        <dbReference type="SAM" id="MobiDB-lite"/>
    </source>
</evidence>
<organism evidence="3 4">
    <name type="scientific">Thelonectria olida</name>
    <dbReference type="NCBI Taxonomy" id="1576542"/>
    <lineage>
        <taxon>Eukaryota</taxon>
        <taxon>Fungi</taxon>
        <taxon>Dikarya</taxon>
        <taxon>Ascomycota</taxon>
        <taxon>Pezizomycotina</taxon>
        <taxon>Sordariomycetes</taxon>
        <taxon>Hypocreomycetidae</taxon>
        <taxon>Hypocreales</taxon>
        <taxon>Nectriaceae</taxon>
        <taxon>Thelonectria</taxon>
    </lineage>
</organism>
<feature type="signal peptide" evidence="2">
    <location>
        <begin position="1"/>
        <end position="19"/>
    </location>
</feature>
<sequence>MKASLTLGFFLSLLTAAAATELDQRAAKNDLAEMPVVDILSLPDDQHCRGAGDADGHKIKRDDGDLESRASCGSCTPYLCKGRCCRYNKCCKKECCLPVADYCGKDGRCYISC</sequence>
<feature type="chain" id="PRO_5040135909" evidence="2">
    <location>
        <begin position="20"/>
        <end position="113"/>
    </location>
</feature>
<reference evidence="3 4" key="1">
    <citation type="journal article" date="2021" name="Nat. Commun.">
        <title>Genetic determinants of endophytism in the Arabidopsis root mycobiome.</title>
        <authorList>
            <person name="Mesny F."/>
            <person name="Miyauchi S."/>
            <person name="Thiergart T."/>
            <person name="Pickel B."/>
            <person name="Atanasova L."/>
            <person name="Karlsson M."/>
            <person name="Huettel B."/>
            <person name="Barry K.W."/>
            <person name="Haridas S."/>
            <person name="Chen C."/>
            <person name="Bauer D."/>
            <person name="Andreopoulos W."/>
            <person name="Pangilinan J."/>
            <person name="LaButti K."/>
            <person name="Riley R."/>
            <person name="Lipzen A."/>
            <person name="Clum A."/>
            <person name="Drula E."/>
            <person name="Henrissat B."/>
            <person name="Kohler A."/>
            <person name="Grigoriev I.V."/>
            <person name="Martin F.M."/>
            <person name="Hacquard S."/>
        </authorList>
    </citation>
    <scope>NUCLEOTIDE SEQUENCE [LARGE SCALE GENOMIC DNA]</scope>
    <source>
        <strain evidence="3 4">MPI-CAGE-CH-0241</strain>
    </source>
</reference>
<dbReference type="AlphaFoldDB" id="A0A9P9AJF6"/>
<evidence type="ECO:0000313" key="3">
    <source>
        <dbReference type="EMBL" id="KAH6874438.1"/>
    </source>
</evidence>
<dbReference type="Proteomes" id="UP000777438">
    <property type="component" value="Unassembled WGS sequence"/>
</dbReference>
<evidence type="ECO:0000313" key="4">
    <source>
        <dbReference type="Proteomes" id="UP000777438"/>
    </source>
</evidence>
<dbReference type="EMBL" id="JAGPYM010000039">
    <property type="protein sequence ID" value="KAH6874438.1"/>
    <property type="molecule type" value="Genomic_DNA"/>
</dbReference>
<keyword evidence="2" id="KW-0732">Signal</keyword>
<feature type="compositionally biased region" description="Basic and acidic residues" evidence="1">
    <location>
        <begin position="49"/>
        <end position="68"/>
    </location>
</feature>
<dbReference type="OrthoDB" id="5020829at2759"/>
<keyword evidence="4" id="KW-1185">Reference proteome</keyword>
<accession>A0A9P9AJF6</accession>
<protein>
    <submittedName>
        <fullName evidence="3">Uncharacterized protein</fullName>
    </submittedName>
</protein>
<gene>
    <name evidence="3" type="ORF">B0T10DRAFT_206274</name>
</gene>
<comment type="caution">
    <text evidence="3">The sequence shown here is derived from an EMBL/GenBank/DDBJ whole genome shotgun (WGS) entry which is preliminary data.</text>
</comment>
<name>A0A9P9AJF6_9HYPO</name>
<proteinExistence type="predicted"/>
<evidence type="ECO:0000256" key="2">
    <source>
        <dbReference type="SAM" id="SignalP"/>
    </source>
</evidence>
<feature type="region of interest" description="Disordered" evidence="1">
    <location>
        <begin position="49"/>
        <end position="69"/>
    </location>
</feature>